<feature type="compositionally biased region" description="Basic and acidic residues" evidence="1">
    <location>
        <begin position="65"/>
        <end position="81"/>
    </location>
</feature>
<organism evidence="2 3">
    <name type="scientific">Linum tenue</name>
    <dbReference type="NCBI Taxonomy" id="586396"/>
    <lineage>
        <taxon>Eukaryota</taxon>
        <taxon>Viridiplantae</taxon>
        <taxon>Streptophyta</taxon>
        <taxon>Embryophyta</taxon>
        <taxon>Tracheophyta</taxon>
        <taxon>Spermatophyta</taxon>
        <taxon>Magnoliopsida</taxon>
        <taxon>eudicotyledons</taxon>
        <taxon>Gunneridae</taxon>
        <taxon>Pentapetalae</taxon>
        <taxon>rosids</taxon>
        <taxon>fabids</taxon>
        <taxon>Malpighiales</taxon>
        <taxon>Linaceae</taxon>
        <taxon>Linum</taxon>
    </lineage>
</organism>
<dbReference type="AlphaFoldDB" id="A0AAV0S258"/>
<evidence type="ECO:0000256" key="1">
    <source>
        <dbReference type="SAM" id="MobiDB-lite"/>
    </source>
</evidence>
<feature type="region of interest" description="Disordered" evidence="1">
    <location>
        <begin position="1"/>
        <end position="36"/>
    </location>
</feature>
<evidence type="ECO:0000313" key="2">
    <source>
        <dbReference type="EMBL" id="CAI0625822.1"/>
    </source>
</evidence>
<comment type="caution">
    <text evidence="2">The sequence shown here is derived from an EMBL/GenBank/DDBJ whole genome shotgun (WGS) entry which is preliminary data.</text>
</comment>
<proteinExistence type="predicted"/>
<name>A0AAV0S258_9ROSI</name>
<sequence length="101" mass="12101">MWRFHARRRRRNTGRFSVRRMRLPPQLPPPGDGCSKNLRRRYYSFIRLRSHRHNKPVATSTRAGYLDRDRIKNRKPDRITRTETGPGPDSKQSNPIFGLRF</sequence>
<gene>
    <name evidence="2" type="ORF">LITE_LOCUS50589</name>
</gene>
<keyword evidence="3" id="KW-1185">Reference proteome</keyword>
<feature type="region of interest" description="Disordered" evidence="1">
    <location>
        <begin position="53"/>
        <end position="101"/>
    </location>
</feature>
<protein>
    <submittedName>
        <fullName evidence="2">Uncharacterized protein</fullName>
    </submittedName>
</protein>
<feature type="compositionally biased region" description="Basic residues" evidence="1">
    <location>
        <begin position="1"/>
        <end position="22"/>
    </location>
</feature>
<evidence type="ECO:0000313" key="3">
    <source>
        <dbReference type="Proteomes" id="UP001154282"/>
    </source>
</evidence>
<dbReference type="Proteomes" id="UP001154282">
    <property type="component" value="Unassembled WGS sequence"/>
</dbReference>
<accession>A0AAV0S258</accession>
<dbReference type="EMBL" id="CAMGYJ010000011">
    <property type="protein sequence ID" value="CAI0625822.1"/>
    <property type="molecule type" value="Genomic_DNA"/>
</dbReference>
<reference evidence="2" key="1">
    <citation type="submission" date="2022-08" db="EMBL/GenBank/DDBJ databases">
        <authorList>
            <person name="Gutierrez-Valencia J."/>
        </authorList>
    </citation>
    <scope>NUCLEOTIDE SEQUENCE</scope>
</reference>